<dbReference type="Proteomes" id="UP000068016">
    <property type="component" value="Unassembled WGS sequence"/>
</dbReference>
<dbReference type="AlphaFoldDB" id="A0A108EAS3"/>
<evidence type="ECO:0000313" key="2">
    <source>
        <dbReference type="Proteomes" id="UP000068016"/>
    </source>
</evidence>
<reference evidence="1 2" key="1">
    <citation type="submission" date="2015-11" db="EMBL/GenBank/DDBJ databases">
        <title>Expanding the genomic diversity of Burkholderia species for the development of highly accurate diagnostics.</title>
        <authorList>
            <person name="Sahl J."/>
            <person name="Keim P."/>
            <person name="Wagner D."/>
        </authorList>
    </citation>
    <scope>NUCLEOTIDE SEQUENCE [LARGE SCALE GENOMIC DNA]</scope>
    <source>
        <strain evidence="1 2">MSMB793WGS</strain>
    </source>
</reference>
<accession>A0A108EAS3</accession>
<comment type="caution">
    <text evidence="1">The sequence shown here is derived from an EMBL/GenBank/DDBJ whole genome shotgun (WGS) entry which is preliminary data.</text>
</comment>
<dbReference type="EMBL" id="LPLZ01000069">
    <property type="protein sequence ID" value="KWN07839.1"/>
    <property type="molecule type" value="Genomic_DNA"/>
</dbReference>
<sequence>MGVVLRERTGAHEAMQCAGGLGPMDHPELRISEREITVRARALLEDLHMTRATHWFEAVRIVVALERKHVWPELLPVTALFPKTAGDDLRGPHFSEAGLSHPDADIFLDDPIKNHAARMPEDGARTFILLMKQVEFVAEYSVIEIIHQFLR</sequence>
<organism evidence="1 2">
    <name type="scientific">Burkholderia territorii</name>
    <dbReference type="NCBI Taxonomy" id="1503055"/>
    <lineage>
        <taxon>Bacteria</taxon>
        <taxon>Pseudomonadati</taxon>
        <taxon>Pseudomonadota</taxon>
        <taxon>Betaproteobacteria</taxon>
        <taxon>Burkholderiales</taxon>
        <taxon>Burkholderiaceae</taxon>
        <taxon>Burkholderia</taxon>
        <taxon>Burkholderia cepacia complex</taxon>
    </lineage>
</organism>
<evidence type="ECO:0000313" key="1">
    <source>
        <dbReference type="EMBL" id="KWN07839.1"/>
    </source>
</evidence>
<protein>
    <submittedName>
        <fullName evidence="1">Uncharacterized protein</fullName>
    </submittedName>
</protein>
<name>A0A108EAS3_9BURK</name>
<gene>
    <name evidence="1" type="ORF">WT83_25020</name>
</gene>
<proteinExistence type="predicted"/>